<reference evidence="1 2" key="1">
    <citation type="journal article" date="2019" name="Sci. Rep.">
        <title>A high-quality genome of Eragrostis curvula grass provides insights into Poaceae evolution and supports new strategies to enhance forage quality.</title>
        <authorList>
            <person name="Carballo J."/>
            <person name="Santos B.A.C.M."/>
            <person name="Zappacosta D."/>
            <person name="Garbus I."/>
            <person name="Selva J.P."/>
            <person name="Gallo C.A."/>
            <person name="Diaz A."/>
            <person name="Albertini E."/>
            <person name="Caccamo M."/>
            <person name="Echenique V."/>
        </authorList>
    </citation>
    <scope>NUCLEOTIDE SEQUENCE [LARGE SCALE GENOMIC DNA]</scope>
    <source>
        <strain evidence="2">cv. Victoria</strain>
        <tissue evidence="1">Leaf</tissue>
    </source>
</reference>
<name>A0A5J9VXH3_9POAL</name>
<evidence type="ECO:0000313" key="2">
    <source>
        <dbReference type="Proteomes" id="UP000324897"/>
    </source>
</evidence>
<accession>A0A5J9VXH3</accession>
<dbReference type="Proteomes" id="UP000324897">
    <property type="component" value="Chromosome 4"/>
</dbReference>
<sequence length="387" mass="43520">MDHAAGQPTWVNNVDVFIGPKQRRFRDCVPLHCPISITFAGHEVGQRLLPIFQTAIHTLGLQGIGFEARQDTTNSCYVAFTTHSSAARAHRALLNIGYFIISAIKGHITKLPQLYRFEPKLIAARINVRVIGLPLHLWSEEVIERILGPFCGIDYIPPDLHSQTDLSAFQCIGWTYRSVWIPSDMRIKVVGQTANGCHRKALIYNISLQVQNYKYGVGTSPPTNEGYPSNTWEPNCHIDAASVDHALIQRYSRSVVIEGPGIFNEAILDQIKQTYSFQPVGYQTAIVSPETALHNGLNLHLSLQEIFKSQCSSYVRMTPWSPDFVSVDEVPMQFSRISLNHMPCFFITKHIVHHLLSPYGLAELLPSQETEHKNVFLQSFTSINNGE</sequence>
<comment type="caution">
    <text evidence="1">The sequence shown here is derived from an EMBL/GenBank/DDBJ whole genome shotgun (WGS) entry which is preliminary data.</text>
</comment>
<evidence type="ECO:0000313" key="1">
    <source>
        <dbReference type="EMBL" id="TVU40403.1"/>
    </source>
</evidence>
<organism evidence="1 2">
    <name type="scientific">Eragrostis curvula</name>
    <name type="common">weeping love grass</name>
    <dbReference type="NCBI Taxonomy" id="38414"/>
    <lineage>
        <taxon>Eukaryota</taxon>
        <taxon>Viridiplantae</taxon>
        <taxon>Streptophyta</taxon>
        <taxon>Embryophyta</taxon>
        <taxon>Tracheophyta</taxon>
        <taxon>Spermatophyta</taxon>
        <taxon>Magnoliopsida</taxon>
        <taxon>Liliopsida</taxon>
        <taxon>Poales</taxon>
        <taxon>Poaceae</taxon>
        <taxon>PACMAD clade</taxon>
        <taxon>Chloridoideae</taxon>
        <taxon>Eragrostideae</taxon>
        <taxon>Eragrostidinae</taxon>
        <taxon>Eragrostis</taxon>
    </lineage>
</organism>
<dbReference type="OrthoDB" id="688827at2759"/>
<protein>
    <recommendedName>
        <fullName evidence="3">DUF4283 domain-containing protein</fullName>
    </recommendedName>
</protein>
<gene>
    <name evidence="1" type="ORF">EJB05_13867</name>
</gene>
<dbReference type="Gramene" id="TVU40403">
    <property type="protein sequence ID" value="TVU40403"/>
    <property type="gene ID" value="EJB05_13867"/>
</dbReference>
<dbReference type="EMBL" id="RWGY01000007">
    <property type="protein sequence ID" value="TVU40403.1"/>
    <property type="molecule type" value="Genomic_DNA"/>
</dbReference>
<evidence type="ECO:0008006" key="3">
    <source>
        <dbReference type="Google" id="ProtNLM"/>
    </source>
</evidence>
<proteinExistence type="predicted"/>
<feature type="non-terminal residue" evidence="1">
    <location>
        <position position="387"/>
    </location>
</feature>
<dbReference type="AlphaFoldDB" id="A0A5J9VXH3"/>
<keyword evidence="2" id="KW-1185">Reference proteome</keyword>